<sequence length="516" mass="57127">MATQYGAVSIKNDAEDDDKDRAIEMPLDDSTPKCRDPIFVVLFIAHLAGMVAMSIKFGSFKEVMDVAEDSGISEEDQEEYADIAQSLFLHVALPSSVISFIFGLIITSYILPANTLLAVKTSVISWLIVTIGIMIATAIMVETPWAYVGTVPLVALSIVYVFNVWKLVPFAAVNLKIALKGMSSNWGVYIIGIIFSFVTFFWVVFWFYVVNGFWNQRKQFFKDEMCDTGADEEGLDCEKSVEEIGGYWGIMFLFLVSLYWTITVILNTVRVTVAGVMATWCFDKDDATTCCSPAVISSLVRAILFSFGSICFGSLLEAIVTALRVIVERMKEREDADGNQCDVGSILLCIAVCILRCIENIVEYFNQWAYIYVGIYGYSYLESGKKVIELFKDRGWTALFTTDLASHVLMFTTIFVGIITGLIGILIDIGYTGIEGEWDSFVVGLIVALFICHVMMSVILGAVNTVIVCFAESPEKLAENHPELTREMAEIWSDVFPECGALGLLEGGEKLVPAVV</sequence>
<accession>A0A7S2HDT4</accession>
<evidence type="ECO:0000256" key="2">
    <source>
        <dbReference type="ARBA" id="ARBA00007168"/>
    </source>
</evidence>
<evidence type="ECO:0000313" key="7">
    <source>
        <dbReference type="EMBL" id="CAD9487790.1"/>
    </source>
</evidence>
<dbReference type="Pfam" id="PF04515">
    <property type="entry name" value="Choline_transpo"/>
    <property type="match status" value="1"/>
</dbReference>
<gene>
    <name evidence="7" type="ORF">HTAM1171_LOCUS4966</name>
</gene>
<keyword evidence="5 6" id="KW-0472">Membrane</keyword>
<feature type="transmembrane region" description="Helical" evidence="6">
    <location>
        <begin position="247"/>
        <end position="266"/>
    </location>
</feature>
<comment type="function">
    <text evidence="6">Choline transporter.</text>
</comment>
<feature type="transmembrane region" description="Helical" evidence="6">
    <location>
        <begin position="408"/>
        <end position="429"/>
    </location>
</feature>
<reference evidence="7" key="1">
    <citation type="submission" date="2021-01" db="EMBL/GenBank/DDBJ databases">
        <authorList>
            <person name="Corre E."/>
            <person name="Pelletier E."/>
            <person name="Niang G."/>
            <person name="Scheremetjew M."/>
            <person name="Finn R."/>
            <person name="Kale V."/>
            <person name="Holt S."/>
            <person name="Cochrane G."/>
            <person name="Meng A."/>
            <person name="Brown T."/>
            <person name="Cohen L."/>
        </authorList>
    </citation>
    <scope>NUCLEOTIDE SEQUENCE</scope>
    <source>
        <strain evidence="7">CCMP826</strain>
    </source>
</reference>
<evidence type="ECO:0000256" key="6">
    <source>
        <dbReference type="RuleBase" id="RU368066"/>
    </source>
</evidence>
<comment type="similarity">
    <text evidence="2 6">Belongs to the CTL (choline transporter-like) family.</text>
</comment>
<evidence type="ECO:0000256" key="3">
    <source>
        <dbReference type="ARBA" id="ARBA00022692"/>
    </source>
</evidence>
<feature type="transmembrane region" description="Helical" evidence="6">
    <location>
        <begin position="441"/>
        <end position="471"/>
    </location>
</feature>
<proteinExistence type="inferred from homology"/>
<dbReference type="GO" id="GO:0022857">
    <property type="term" value="F:transmembrane transporter activity"/>
    <property type="evidence" value="ECO:0007669"/>
    <property type="project" value="UniProtKB-UniRule"/>
</dbReference>
<dbReference type="AlphaFoldDB" id="A0A7S2HDT4"/>
<dbReference type="PANTHER" id="PTHR12385">
    <property type="entry name" value="CHOLINE TRANSPORTER-LIKE (SLC FAMILY 44)"/>
    <property type="match status" value="1"/>
</dbReference>
<evidence type="ECO:0000256" key="4">
    <source>
        <dbReference type="ARBA" id="ARBA00022989"/>
    </source>
</evidence>
<feature type="transmembrane region" description="Helical" evidence="6">
    <location>
        <begin position="188"/>
        <end position="210"/>
    </location>
</feature>
<keyword evidence="4 6" id="KW-1133">Transmembrane helix</keyword>
<evidence type="ECO:0000256" key="1">
    <source>
        <dbReference type="ARBA" id="ARBA00004141"/>
    </source>
</evidence>
<keyword evidence="3 6" id="KW-0812">Transmembrane</keyword>
<organism evidence="7">
    <name type="scientific">Helicotheca tamesis</name>
    <dbReference type="NCBI Taxonomy" id="374047"/>
    <lineage>
        <taxon>Eukaryota</taxon>
        <taxon>Sar</taxon>
        <taxon>Stramenopiles</taxon>
        <taxon>Ochrophyta</taxon>
        <taxon>Bacillariophyta</taxon>
        <taxon>Mediophyceae</taxon>
        <taxon>Lithodesmiophycidae</taxon>
        <taxon>Lithodesmiales</taxon>
        <taxon>Lithodesmiaceae</taxon>
        <taxon>Helicotheca</taxon>
    </lineage>
</organism>
<dbReference type="PANTHER" id="PTHR12385:SF4">
    <property type="entry name" value="PROTEIN PNS1"/>
    <property type="match status" value="1"/>
</dbReference>
<feature type="transmembrane region" description="Helical" evidence="6">
    <location>
        <begin position="87"/>
        <end position="111"/>
    </location>
</feature>
<feature type="transmembrane region" description="Helical" evidence="6">
    <location>
        <begin position="148"/>
        <end position="168"/>
    </location>
</feature>
<dbReference type="EMBL" id="HBGV01008072">
    <property type="protein sequence ID" value="CAD9487790.1"/>
    <property type="molecule type" value="Transcribed_RNA"/>
</dbReference>
<name>A0A7S2HDT4_9STRA</name>
<feature type="transmembrane region" description="Helical" evidence="6">
    <location>
        <begin position="37"/>
        <end position="55"/>
    </location>
</feature>
<evidence type="ECO:0000256" key="5">
    <source>
        <dbReference type="ARBA" id="ARBA00023136"/>
    </source>
</evidence>
<feature type="transmembrane region" description="Helical" evidence="6">
    <location>
        <begin position="123"/>
        <end position="141"/>
    </location>
</feature>
<dbReference type="InterPro" id="IPR007603">
    <property type="entry name" value="Choline_transptr-like"/>
</dbReference>
<dbReference type="GO" id="GO:0005886">
    <property type="term" value="C:plasma membrane"/>
    <property type="evidence" value="ECO:0007669"/>
    <property type="project" value="UniProtKB-SubCell"/>
</dbReference>
<protein>
    <recommendedName>
        <fullName evidence="6">Choline transporter-like protein</fullName>
    </recommendedName>
</protein>
<comment type="subcellular location">
    <subcellularLocation>
        <location evidence="6">Cell membrane</location>
        <topology evidence="6">Multi-pass membrane protein</topology>
    </subcellularLocation>
    <subcellularLocation>
        <location evidence="1">Membrane</location>
        <topology evidence="1">Multi-pass membrane protein</topology>
    </subcellularLocation>
</comment>